<feature type="domain" description="Large polyvalent protein associated" evidence="2">
    <location>
        <begin position="751"/>
        <end position="807"/>
    </location>
</feature>
<feature type="domain" description="Large polyvalent protein associated" evidence="2">
    <location>
        <begin position="1080"/>
        <end position="1137"/>
    </location>
</feature>
<dbReference type="InterPro" id="IPR049522">
    <property type="entry name" value="ART-PolyVal_dom"/>
</dbReference>
<dbReference type="EMBL" id="UAUF01000002">
    <property type="protein sequence ID" value="SPZ00030.1"/>
    <property type="molecule type" value="Genomic_DNA"/>
</dbReference>
<dbReference type="InterPro" id="IPR040696">
    <property type="entry name" value="LPD23"/>
</dbReference>
<sequence length="4100" mass="457753">MQVDQSLAAGQALTHSIWQQQVEQHGLAGLVGKHVPSLRRQFFDHPTFAWIEAKAQELGLDPEQQQAFSLITDAWMFEAAKDSDVKQHILPLLRQEHSSFAGLDDNALLALWRACAPAFLNNIKRGLTPRTPASPSLPADHTLAPETMRAILEAHYGHRIINVLESAGKLNIVASVNELPAAIRYENSANLPYIAGITTGQNEIYMVANRIGADQVAGLFLHEVGEHAGLAHMLGEDYGRLSAQFRRLLRKGDTYATWAAMRVPSSTPSHHVPSEQLAYLVERVANDQAARPGGEGGYELGHQCLSKLRTWLFRTPLCRWLDEIGALEDLSLSPADLASLAREAVDHFTKQIDPLIEPIHSNEWNSHLDTAELERLFSATSSDRILSLATAPAHQLAGYLFALASTNAPHIGETIEHFESTLAEMTSGIHGDDLRMIAGEVMALGRAQFTQNEVRNQIARAGFALWMDDTSSVSKAQLRFLTPSADGSSVWQISHYQRDLGAYRSEAFESLDVALQTVNASSFSVPDSEASQVLQQWSKTFVKPDQVKDSKAFQQWFQGSRAVSESGEALVLYHGTGADFSVFDAGFAFWASATPELANEYAEYRGEYGNGAAAIMPVYMQVKRPFEADRLTERSMTISTFFKEVARQAQTYRQTYNADEAILLVNHLRVCARREESGPYYMHQDFWNNPAMLFGRDGATTIKSLFTMMGFDSIIFNERGHLTYGVFDSTQIKSAVGNIGTFNSAVPDIRFAFGGELGADLNLESLDVAQIMLAQGDDSETIRQATGWFTGIDGKWRFEIDDSQAELVDDGWYRNGEIDGFPVESLSGSLGDQLITLNPYAAAQLGYSQKLSPGLLKHPRLFSLYPGLASLEVKVFRSEGFNYASSGSYEPHKNLLTVNINPSLGGSALSVVLHEVQHAIQRIEGFARGGNVEMFDALPESEVFAARLREILDLDDLSKQNNVSPLYFAENAAYSAEFVERIRYWQSNGEWDFVVETAADRLLSPVEKYRRLAGEVEARNVQTRQRLTEAERKNISPEATQDIPSEAVYLWKNGLATSADALSAIGINGFFGSRNTDIRFAFAGEEAVSAPLELLAQAKVMHSQAADSADIWATTGWSIGMDGRWRFEIDDSTATLHSNRLHSLSFTGEDSFFISSVTYRRRVDGTFDLVLAREQAQSPADLLSFYSVSEHRLASFLPSDVIDQIKQDRGEESVIGSIEEIFDAKEIATTFMFTGLKSLPLSEVLDHPALYEAYPQLKTMPVSVNQALEFGGSLSLIHGQWHITLGTRSQLDTLIHEIQHAIQEIENFAKGGSVRNIRNVVYPELESRIEQQDRLIERYQNERSDIVRVILDHLSDTDKQRLLLNPKLTEWLHEAFGGSADDDFWESTISNLPQYCDAADLSSVAADLYANILAVNKRLNEAYRLSSGYREQLHRLEYQGSQETYMRLPGEIEARNASHRRLLTADARKSLTPEQTQDRPVSDAFMVWHGNEAPLYQHDRLSLHDRAVISPSHTNSSRFSFAGPRALSAERSSLLKAKERHASGESAQAIRQVTGWFLGADDKWRFEIDDSKANARESLALLDQDRQECFVRLGEVLDHPLLFEAYPHFKAMEVLVSHELPEGYASYNFHEPTPLRLFSSLKHGQTRLDERQLSALLHEIQHAIQNYEGFGYGGMPDEMPSELYSFEDEMLINALEHDIDRLIDEKDLEQVDLLQTTLNIAEGNAALKAYRRLSGEVEARNVEARMHMSAEERISTDPFVTQDVQDDDLIPWGPFKAYSYPNHIDREEFRAWFGTSKVTQPNGWPLIVYHGTGADFTTFDAATRGDNTGAADAREGFFFTTSGRDASEYAWKGGEPGQVMPVYLSIANPYTTDFLVTPTNQREFAEIVRQAKALGHDGVQARLDTFGRESDVYVAFEPTQIKSAFGNFGTFDSKDPDIRYSFAGVNAHTAPLLALADARLRLELGEKAESVWQATGWLHGSDGKWRFEIDDSAASVLTATPLRANGEAVQLDQVIDHPILFNAYPELRSITVSLDMTLSDGAYYPDKRHISLGAESPSQQGISDKQLSALLHEMQHAIQSSEAFATGGSNKDSTLTDNETILKRINRQFSLEKEGAEKSLEYQEFVTARLNSFPTAERYRNGRNGLYDYAEVVAKNEAYDRFIQPIEDRRLSKIDKILALIGPLEPLSGRTVAYWHLAGEVEARNTQARRSFSIEARRAVAPALTEDVDAEDVIVRIPELEETQSEAVIAWNGKDIKSVSLGAQTLKITDTPEFKAWFQNSKIVKANGEPLVAYHGTDVSFSAFRSGVAYFTPRHDYSYIQHSPIVMPVYLSVQNPYRPSNKSEIEQIRSNPARIAELEALGYDGILWSKASDIMRGASGWGDDYPQIVTFRPEQVKSAIGNAGSFSASSTDIRFSFSELGQTATPEFKAWFGKSHALDHNGEPKIFYHGTYAGEIDTFDRMKSTERRRISMDTVGIWFSDRPGDTGAGMYANGVGASIYPVYLRAERTKYYDRFDDFLRDMHESEGREFENQSPKGVGSTEGLRARLKAQGYDSIGFTRTDNGTLEQEVFEAAEAVRRAKDEEFSVPRAEREFYTIKRLQLEERLTRLREEQSYLGYSTELDGQNVLVVFEPEQIKSAIGNNGDFSRTNTDIRFSLNEPPRPTVTDSAAFKRWFGGSKLTDTKGSPLKLYHGTNADVTMFDANRIGSETDAGWLGRGFYFSTEKKVAESYGDRLLEVYLSIKNPLVLEGPILAPGTLERHFGVDTLAEAQRLVSDQYDGVIFKYPDGELEVAVFRPEQIKSATANNGEFDPTNPDIRFQLTNHLRLPITDRPAFKQWFGASKVVDNQGAPKKVYHGTGRDFSLFSKAAIGTAADEARDATGAFWFSDSITVADSFARLSNSPLLMPMYLKMNNPLVVDCEQWAQRYDTLDEAFRFADQSLAYNIRYFKNAAIALAKQQGCDGVIFEGGYDGVPVKGAVVYAAFEPGQMKSALGNLGNFNRLHNDILFNADSAPQSVSFDQWFEGSHVTNAQGRPLLVYRGEHGIRDKGVGAVFQSRLGSLSFGDFDTALLYATEPNDYRDNVYEPRVIPAYLAIKSPILVTEDPYIDFSTLITALGYEKALQVAISLKDAITETQAWHDLQTGEELEPYLAQNPEALGSLYALTYQVLDRHLVVEWLKQAGFDGAIYGGSGANTGKVEYRVFHPSQVLNGAPMPALHSSRFNSAGPVSLRLPQTHETFGGASTPRNHFSIQPNSSVNMTYGFGRYLSQRVLDQQANSLCLLVKNCFRGEPLTLHRIKQIMSDPKSPSSLKAFLEASREGLLKGQHIEVLVRDHMRQCHTLIADLESDLAAAMRGEERPLSARTYSQQIREIKSDLGWLINNAQHFEQSRQKSVPYEDFLYWHKPLEEQSQSVRDALALLTGRNDSLSNTKTGEAIYGALTVLIGTPEQTSKKLLELGVLGVCYTPSSASAGDAFVVFERSLERTQTTQSGWVTFERQRGRLSKSPSVDLDELPGVSLRGSLDLIKQGLQATHEQVIESLGVKATSLQQRALWLTKSKSAASGLLERNSHALNQAEAEIASLQSWIKPSEENCLRWDRPVSLATLGRLKQILQVDTEHRPSGKEVFGHLCQAFGGHKKACEVLTNVGVIGAFTQKGAVLWDEQNALLARKAELTKQESNRFHIAYHGTPHVVDRFSTERIGTGEGAQAYGWGLYFAQLKTVAAHYQQMNSRTAVWYENRRFDSPESLADEIVPAVAARYPNLASLDSKSDIATVLRYFIQVKCGSAGQLNDVMARYPAEICEAARHTLDGIRIAHPKEQSEYFLMPVAGARSLNDVDSQDDRAYRLGQFHLEAGLNWIFHPSMDERTLAETLAKHIASVTDVDSYEAQREAVVVELLKKPHDEYLQSRLRDTEHWLSMARYASQYVQCYGPFTVTPPLGTGNLYMVDIDIREEEYLSDDKPYSEQTLFVREKLSELTDDEQLHVSLREELLKAMQNDYAGSDIYSLITSTLEHNTPLMNQDEAASRLLLAYGIQGIIYADRGSRQNDKQTYNYVVFDDSRIKILGATSKVIQTETDEVPLCMPKTQKDSSKVSLINRLGF</sequence>
<evidence type="ECO:0000259" key="2">
    <source>
        <dbReference type="Pfam" id="PF18838"/>
    </source>
</evidence>
<feature type="domain" description="ART-PolyVal-like" evidence="1">
    <location>
        <begin position="2286"/>
        <end position="2406"/>
    </location>
</feature>
<evidence type="ECO:0000313" key="3">
    <source>
        <dbReference type="EMBL" id="SPZ00030.1"/>
    </source>
</evidence>
<feature type="domain" description="Large polyvalent protein associated" evidence="2">
    <location>
        <begin position="1519"/>
        <end position="1575"/>
    </location>
</feature>
<proteinExistence type="predicted"/>
<dbReference type="RefSeq" id="WP_112297479.1">
    <property type="nucleotide sequence ID" value="NZ_UAUF01000002.1"/>
</dbReference>
<evidence type="ECO:0000259" key="1">
    <source>
        <dbReference type="Pfam" id="PF18760"/>
    </source>
</evidence>
<evidence type="ECO:0000313" key="4">
    <source>
        <dbReference type="Proteomes" id="UP000250443"/>
    </source>
</evidence>
<accession>A0A2X2DZK3</accession>
<organism evidence="3 4">
    <name type="scientific">Pseudomonas luteola</name>
    <dbReference type="NCBI Taxonomy" id="47886"/>
    <lineage>
        <taxon>Bacteria</taxon>
        <taxon>Pseudomonadati</taxon>
        <taxon>Pseudomonadota</taxon>
        <taxon>Gammaproteobacteria</taxon>
        <taxon>Pseudomonadales</taxon>
        <taxon>Pseudomonadaceae</taxon>
        <taxon>Pseudomonas</taxon>
    </lineage>
</organism>
<dbReference type="Proteomes" id="UP000250443">
    <property type="component" value="Unassembled WGS sequence"/>
</dbReference>
<feature type="domain" description="ART-PolyVal-like" evidence="1">
    <location>
        <begin position="565"/>
        <end position="742"/>
    </location>
</feature>
<dbReference type="Pfam" id="PF18838">
    <property type="entry name" value="LPD23"/>
    <property type="match status" value="4"/>
</dbReference>
<dbReference type="Pfam" id="PF18760">
    <property type="entry name" value="ART-PolyVal"/>
    <property type="match status" value="6"/>
</dbReference>
<protein>
    <recommendedName>
        <fullName evidence="5">Large polyvalent protein associated domain-containing protein</fullName>
    </recommendedName>
</protein>
<feature type="domain" description="ART-PolyVal-like" evidence="1">
    <location>
        <begin position="1802"/>
        <end position="1931"/>
    </location>
</feature>
<gene>
    <name evidence="3" type="ORF">NCTC11842_00175</name>
</gene>
<evidence type="ECO:0008006" key="5">
    <source>
        <dbReference type="Google" id="ProtNLM"/>
    </source>
</evidence>
<feature type="domain" description="ART-PolyVal-like" evidence="1">
    <location>
        <begin position="2682"/>
        <end position="2810"/>
    </location>
</feature>
<reference evidence="3 4" key="1">
    <citation type="submission" date="2018-06" db="EMBL/GenBank/DDBJ databases">
        <authorList>
            <consortium name="Pathogen Informatics"/>
            <person name="Doyle S."/>
        </authorList>
    </citation>
    <scope>NUCLEOTIDE SEQUENCE [LARGE SCALE GENOMIC DNA]</scope>
    <source>
        <strain evidence="3 4">NCTC11842</strain>
    </source>
</reference>
<feature type="domain" description="ART-PolyVal-like" evidence="1">
    <location>
        <begin position="2846"/>
        <end position="2999"/>
    </location>
</feature>
<feature type="domain" description="Large polyvalent protein associated" evidence="2">
    <location>
        <begin position="1940"/>
        <end position="1996"/>
    </location>
</feature>
<feature type="domain" description="ART-PolyVal-like" evidence="1">
    <location>
        <begin position="2439"/>
        <end position="2646"/>
    </location>
</feature>
<name>A0A2X2DZK3_PSELU</name>